<organism evidence="1 2">
    <name type="scientific">Dreissena polymorpha</name>
    <name type="common">Zebra mussel</name>
    <name type="synonym">Mytilus polymorpha</name>
    <dbReference type="NCBI Taxonomy" id="45954"/>
    <lineage>
        <taxon>Eukaryota</taxon>
        <taxon>Metazoa</taxon>
        <taxon>Spiralia</taxon>
        <taxon>Lophotrochozoa</taxon>
        <taxon>Mollusca</taxon>
        <taxon>Bivalvia</taxon>
        <taxon>Autobranchia</taxon>
        <taxon>Heteroconchia</taxon>
        <taxon>Euheterodonta</taxon>
        <taxon>Imparidentia</taxon>
        <taxon>Neoheterodontei</taxon>
        <taxon>Myida</taxon>
        <taxon>Dreissenoidea</taxon>
        <taxon>Dreissenidae</taxon>
        <taxon>Dreissena</taxon>
    </lineage>
</organism>
<proteinExistence type="predicted"/>
<dbReference type="Proteomes" id="UP000828390">
    <property type="component" value="Unassembled WGS sequence"/>
</dbReference>
<reference evidence="1" key="2">
    <citation type="submission" date="2020-11" db="EMBL/GenBank/DDBJ databases">
        <authorList>
            <person name="McCartney M.A."/>
            <person name="Auch B."/>
            <person name="Kono T."/>
            <person name="Mallez S."/>
            <person name="Becker A."/>
            <person name="Gohl D.M."/>
            <person name="Silverstein K.A.T."/>
            <person name="Koren S."/>
            <person name="Bechman K.B."/>
            <person name="Herman A."/>
            <person name="Abrahante J.E."/>
            <person name="Garbe J."/>
        </authorList>
    </citation>
    <scope>NUCLEOTIDE SEQUENCE</scope>
    <source>
        <strain evidence="1">Duluth1</strain>
        <tissue evidence="1">Whole animal</tissue>
    </source>
</reference>
<protein>
    <submittedName>
        <fullName evidence="1">Uncharacterized protein</fullName>
    </submittedName>
</protein>
<reference evidence="1" key="1">
    <citation type="journal article" date="2019" name="bioRxiv">
        <title>The Genome of the Zebra Mussel, Dreissena polymorpha: A Resource for Invasive Species Research.</title>
        <authorList>
            <person name="McCartney M.A."/>
            <person name="Auch B."/>
            <person name="Kono T."/>
            <person name="Mallez S."/>
            <person name="Zhang Y."/>
            <person name="Obille A."/>
            <person name="Becker A."/>
            <person name="Abrahante J.E."/>
            <person name="Garbe J."/>
            <person name="Badalamenti J.P."/>
            <person name="Herman A."/>
            <person name="Mangelson H."/>
            <person name="Liachko I."/>
            <person name="Sullivan S."/>
            <person name="Sone E.D."/>
            <person name="Koren S."/>
            <person name="Silverstein K.A.T."/>
            <person name="Beckman K.B."/>
            <person name="Gohl D.M."/>
        </authorList>
    </citation>
    <scope>NUCLEOTIDE SEQUENCE</scope>
    <source>
        <strain evidence="1">Duluth1</strain>
        <tissue evidence="1">Whole animal</tissue>
    </source>
</reference>
<dbReference type="AlphaFoldDB" id="A0A9D4FU19"/>
<gene>
    <name evidence="1" type="ORF">DPMN_131905</name>
</gene>
<comment type="caution">
    <text evidence="1">The sequence shown here is derived from an EMBL/GenBank/DDBJ whole genome shotgun (WGS) entry which is preliminary data.</text>
</comment>
<sequence>MTTEDNLMLLRCQLLLQNTNVENLVLIAKEKLRQRSRKVARQIVSTAVKRMKNGTIWVRQWLARRTYLGQ</sequence>
<dbReference type="EMBL" id="JAIWYP010000006">
    <property type="protein sequence ID" value="KAH3803639.1"/>
    <property type="molecule type" value="Genomic_DNA"/>
</dbReference>
<accession>A0A9D4FU19</accession>
<keyword evidence="2" id="KW-1185">Reference proteome</keyword>
<evidence type="ECO:0000313" key="1">
    <source>
        <dbReference type="EMBL" id="KAH3803639.1"/>
    </source>
</evidence>
<name>A0A9D4FU19_DREPO</name>
<evidence type="ECO:0000313" key="2">
    <source>
        <dbReference type="Proteomes" id="UP000828390"/>
    </source>
</evidence>